<dbReference type="InterPro" id="IPR015943">
    <property type="entry name" value="WD40/YVTN_repeat-like_dom_sf"/>
</dbReference>
<evidence type="ECO:0000256" key="7">
    <source>
        <dbReference type="ARBA" id="ARBA00023002"/>
    </source>
</evidence>
<proteinExistence type="inferred from homology"/>
<reference evidence="10" key="1">
    <citation type="journal article" date="2019" name="Int. J. Syst. Evol. Microbiol.">
        <title>The Global Catalogue of Microorganisms (GCM) 10K type strain sequencing project: providing services to taxonomists for standard genome sequencing and annotation.</title>
        <authorList>
            <consortium name="The Broad Institute Genomics Platform"/>
            <consortium name="The Broad Institute Genome Sequencing Center for Infectious Disease"/>
            <person name="Wu L."/>
            <person name="Ma J."/>
        </authorList>
    </citation>
    <scope>NUCLEOTIDE SEQUENCE [LARGE SCALE GENOMIC DNA]</scope>
    <source>
        <strain evidence="10">JCM 18423</strain>
    </source>
</reference>
<dbReference type="Pfam" id="PF06433">
    <property type="entry name" value="Me-amine-dh_H"/>
    <property type="match status" value="1"/>
</dbReference>
<name>A0ABP9LVW3_9BURK</name>
<dbReference type="InterPro" id="IPR011044">
    <property type="entry name" value="Quino_amine_DH_bsu"/>
</dbReference>
<feature type="signal peptide" evidence="8">
    <location>
        <begin position="1"/>
        <end position="26"/>
    </location>
</feature>
<evidence type="ECO:0000256" key="3">
    <source>
        <dbReference type="ARBA" id="ARBA00022448"/>
    </source>
</evidence>
<keyword evidence="5" id="KW-0574">Periplasm</keyword>
<protein>
    <recommendedName>
        <fullName evidence="11">Amine dehydrogenase</fullName>
    </recommendedName>
</protein>
<keyword evidence="4 8" id="KW-0732">Signal</keyword>
<dbReference type="RefSeq" id="WP_345369047.1">
    <property type="nucleotide sequence ID" value="NZ_BAABKD010000001.1"/>
</dbReference>
<keyword evidence="3" id="KW-0813">Transport</keyword>
<comment type="similarity">
    <text evidence="2">Belongs to the aromatic amine dehydrogenase heavy chain family.</text>
</comment>
<accession>A0ABP9LVW3</accession>
<dbReference type="EMBL" id="BAABKD010000001">
    <property type="protein sequence ID" value="GAA5084795.1"/>
    <property type="molecule type" value="Genomic_DNA"/>
</dbReference>
<comment type="caution">
    <text evidence="9">The sequence shown here is derived from an EMBL/GenBank/DDBJ whole genome shotgun (WGS) entry which is preliminary data.</text>
</comment>
<gene>
    <name evidence="9" type="ORF">GCM10023337_02780</name>
</gene>
<dbReference type="SUPFAM" id="SSF50969">
    <property type="entry name" value="YVTN repeat-like/Quinoprotein amine dehydrogenase"/>
    <property type="match status" value="1"/>
</dbReference>
<evidence type="ECO:0000256" key="6">
    <source>
        <dbReference type="ARBA" id="ARBA00022982"/>
    </source>
</evidence>
<evidence type="ECO:0000313" key="10">
    <source>
        <dbReference type="Proteomes" id="UP001500227"/>
    </source>
</evidence>
<evidence type="ECO:0000256" key="2">
    <source>
        <dbReference type="ARBA" id="ARBA00010548"/>
    </source>
</evidence>
<comment type="subcellular location">
    <subcellularLocation>
        <location evidence="1">Periplasm</location>
    </subcellularLocation>
</comment>
<dbReference type="Proteomes" id="UP001500227">
    <property type="component" value="Unassembled WGS sequence"/>
</dbReference>
<dbReference type="Gene3D" id="2.130.10.10">
    <property type="entry name" value="YVTN repeat-like/Quinoprotein amine dehydrogenase"/>
    <property type="match status" value="1"/>
</dbReference>
<keyword evidence="10" id="KW-1185">Reference proteome</keyword>
<evidence type="ECO:0000256" key="1">
    <source>
        <dbReference type="ARBA" id="ARBA00004418"/>
    </source>
</evidence>
<sequence length="393" mass="43492">MQLWKKRGVQTALAVAGGLFALGAMAQQYQPMERLTGGHKLSPEAQDRIYVMDTVFHHLTESRVHIFDGANGKFLGMIPTSFNGHMQVSNDGKKIYTMTTYHERVTRGKRTDVVEIWDALSLEFEKEIILPNNRVQGLNYRGMFRQSTDGKFIILQNATPAVSVAVVDVEKGEHVAELTATAGCWSVNPLPNRDRSFTTICGDGTLLTIDLDENGQISSQHRSDTFFSVKDDPIFITPGFVDNKAHFVSFYGNLYTADFNGEQVKLESSWSLVNDEDRAKGWTPGGYNLLATHDKNKRLYVLMHPDGAEGTHKNPAAEIWVFDLVKKERIARVPGLDILSLSVDEPGNRLLGIDGGNVHIFDISAAEPKLIRTIENAGEAALQAEPHPAVKGS</sequence>
<evidence type="ECO:0000256" key="5">
    <source>
        <dbReference type="ARBA" id="ARBA00022764"/>
    </source>
</evidence>
<evidence type="ECO:0000256" key="4">
    <source>
        <dbReference type="ARBA" id="ARBA00022729"/>
    </source>
</evidence>
<organism evidence="9 10">
    <name type="scientific">Paenalcaligenes hermetiae</name>
    <dbReference type="NCBI Taxonomy" id="1157987"/>
    <lineage>
        <taxon>Bacteria</taxon>
        <taxon>Pseudomonadati</taxon>
        <taxon>Pseudomonadota</taxon>
        <taxon>Betaproteobacteria</taxon>
        <taxon>Burkholderiales</taxon>
        <taxon>Alcaligenaceae</taxon>
        <taxon>Paenalcaligenes</taxon>
    </lineage>
</organism>
<evidence type="ECO:0000256" key="8">
    <source>
        <dbReference type="SAM" id="SignalP"/>
    </source>
</evidence>
<dbReference type="InterPro" id="IPR009451">
    <property type="entry name" value="Metamine_DH_Hvc"/>
</dbReference>
<evidence type="ECO:0000313" key="9">
    <source>
        <dbReference type="EMBL" id="GAA5084795.1"/>
    </source>
</evidence>
<evidence type="ECO:0008006" key="11">
    <source>
        <dbReference type="Google" id="ProtNLM"/>
    </source>
</evidence>
<feature type="chain" id="PRO_5046887335" description="Amine dehydrogenase" evidence="8">
    <location>
        <begin position="27"/>
        <end position="393"/>
    </location>
</feature>
<keyword evidence="7" id="KW-0560">Oxidoreductase</keyword>
<keyword evidence="6" id="KW-0249">Electron transport</keyword>